<dbReference type="EMBL" id="JAIEZQ010000001">
    <property type="protein sequence ID" value="MBY9074493.1"/>
    <property type="molecule type" value="Genomic_DNA"/>
</dbReference>
<organism evidence="2 3">
    <name type="scientific">Nocardioides jiangsuensis</name>
    <dbReference type="NCBI Taxonomy" id="2866161"/>
    <lineage>
        <taxon>Bacteria</taxon>
        <taxon>Bacillati</taxon>
        <taxon>Actinomycetota</taxon>
        <taxon>Actinomycetes</taxon>
        <taxon>Propionibacteriales</taxon>
        <taxon>Nocardioidaceae</taxon>
        <taxon>Nocardioides</taxon>
    </lineage>
</organism>
<reference evidence="2 3" key="1">
    <citation type="submission" date="2021-08" db="EMBL/GenBank/DDBJ databases">
        <title>Nocardioides bacterium WL0053 sp. nov., isolated from the sediment.</title>
        <authorList>
            <person name="Wang L."/>
            <person name="Zhang D."/>
            <person name="Zhang A."/>
        </authorList>
    </citation>
    <scope>NUCLEOTIDE SEQUENCE [LARGE SCALE GENOMIC DNA]</scope>
    <source>
        <strain evidence="2 3">WL0053</strain>
    </source>
</reference>
<comment type="caution">
    <text evidence="2">The sequence shown here is derived from an EMBL/GenBank/DDBJ whole genome shotgun (WGS) entry which is preliminary data.</text>
</comment>
<dbReference type="Proteomes" id="UP000754710">
    <property type="component" value="Unassembled WGS sequence"/>
</dbReference>
<name>A0ABS7RHI0_9ACTN</name>
<evidence type="ECO:0000313" key="3">
    <source>
        <dbReference type="Proteomes" id="UP000754710"/>
    </source>
</evidence>
<accession>A0ABS7RHI0</accession>
<keyword evidence="3" id="KW-1185">Reference proteome</keyword>
<gene>
    <name evidence="2" type="ORF">K1X13_06645</name>
</gene>
<evidence type="ECO:0000313" key="2">
    <source>
        <dbReference type="EMBL" id="MBY9074493.1"/>
    </source>
</evidence>
<dbReference type="RefSeq" id="WP_221024163.1">
    <property type="nucleotide sequence ID" value="NZ_JAIEZQ010000001.1"/>
</dbReference>
<evidence type="ECO:0000256" key="1">
    <source>
        <dbReference type="SAM" id="Coils"/>
    </source>
</evidence>
<proteinExistence type="predicted"/>
<protein>
    <submittedName>
        <fullName evidence="2">Uncharacterized protein</fullName>
    </submittedName>
</protein>
<feature type="coiled-coil region" evidence="1">
    <location>
        <begin position="8"/>
        <end position="76"/>
    </location>
</feature>
<keyword evidence="1" id="KW-0175">Coiled coil</keyword>
<sequence length="84" mass="9636">MNRMGPQMAALEARLESLRERLVRPEAAPGDYDEALSLVEEVRREHERIRARISAASRFEERLRQLEEEMGRRSANEPTDGDGA</sequence>